<comment type="caution">
    <text evidence="6">The sequence shown here is derived from an EMBL/GenBank/DDBJ whole genome shotgun (WGS) entry which is preliminary data.</text>
</comment>
<dbReference type="PANTHER" id="PTHR31183:SF1">
    <property type="entry name" value="CILIA- AND FLAGELLA-ASSOCIATED PROTEIN 53"/>
    <property type="match status" value="1"/>
</dbReference>
<dbReference type="PANTHER" id="PTHR31183">
    <property type="entry name" value="TRICHOPLEIN KERATIN FILAMENT-BINDING PROTEIN FAMILY MEMBER"/>
    <property type="match status" value="1"/>
</dbReference>
<feature type="coiled-coil region" evidence="4">
    <location>
        <begin position="188"/>
        <end position="409"/>
    </location>
</feature>
<evidence type="ECO:0000256" key="5">
    <source>
        <dbReference type="SAM" id="MobiDB-lite"/>
    </source>
</evidence>
<name>A0AAN7SSP8_9COLE</name>
<keyword evidence="4" id="KW-0175">Coiled coil</keyword>
<feature type="coiled-coil region" evidence="4">
    <location>
        <begin position="93"/>
        <end position="120"/>
    </location>
</feature>
<dbReference type="Proteomes" id="UP001353858">
    <property type="component" value="Unassembled WGS sequence"/>
</dbReference>
<dbReference type="AlphaFoldDB" id="A0AAN7SSP8"/>
<evidence type="ECO:0000256" key="4">
    <source>
        <dbReference type="SAM" id="Coils"/>
    </source>
</evidence>
<keyword evidence="2" id="KW-0969">Cilium</keyword>
<dbReference type="GO" id="GO:0005929">
    <property type="term" value="C:cilium"/>
    <property type="evidence" value="ECO:0007669"/>
    <property type="project" value="UniProtKB-SubCell"/>
</dbReference>
<reference evidence="7" key="1">
    <citation type="submission" date="2023-01" db="EMBL/GenBank/DDBJ databases">
        <title>Key to firefly adult light organ development and bioluminescence: homeobox transcription factors regulate luciferase expression and transportation to peroxisome.</title>
        <authorList>
            <person name="Fu X."/>
        </authorList>
    </citation>
    <scope>NUCLEOTIDE SEQUENCE [LARGE SCALE GENOMIC DNA]</scope>
</reference>
<dbReference type="EMBL" id="JARPUR010000001">
    <property type="protein sequence ID" value="KAK4885480.1"/>
    <property type="molecule type" value="Genomic_DNA"/>
</dbReference>
<keyword evidence="3" id="KW-0966">Cell projection</keyword>
<comment type="subcellular location">
    <subcellularLocation>
        <location evidence="1">Cell projection</location>
        <location evidence="1">Cilium</location>
    </subcellularLocation>
</comment>
<evidence type="ECO:0000256" key="3">
    <source>
        <dbReference type="ARBA" id="ARBA00023273"/>
    </source>
</evidence>
<gene>
    <name evidence="6" type="ORF">RN001_001751</name>
</gene>
<organism evidence="6 7">
    <name type="scientific">Aquatica leii</name>
    <dbReference type="NCBI Taxonomy" id="1421715"/>
    <lineage>
        <taxon>Eukaryota</taxon>
        <taxon>Metazoa</taxon>
        <taxon>Ecdysozoa</taxon>
        <taxon>Arthropoda</taxon>
        <taxon>Hexapoda</taxon>
        <taxon>Insecta</taxon>
        <taxon>Pterygota</taxon>
        <taxon>Neoptera</taxon>
        <taxon>Endopterygota</taxon>
        <taxon>Coleoptera</taxon>
        <taxon>Polyphaga</taxon>
        <taxon>Elateriformia</taxon>
        <taxon>Elateroidea</taxon>
        <taxon>Lampyridae</taxon>
        <taxon>Luciolinae</taxon>
        <taxon>Aquatica</taxon>
    </lineage>
</organism>
<evidence type="ECO:0000313" key="6">
    <source>
        <dbReference type="EMBL" id="KAK4885480.1"/>
    </source>
</evidence>
<proteinExistence type="predicted"/>
<accession>A0AAN7SSP8</accession>
<evidence type="ECO:0008006" key="8">
    <source>
        <dbReference type="Google" id="ProtNLM"/>
    </source>
</evidence>
<dbReference type="InterPro" id="IPR043596">
    <property type="entry name" value="CFAP53/TCHP"/>
</dbReference>
<evidence type="ECO:0000313" key="7">
    <source>
        <dbReference type="Proteomes" id="UP001353858"/>
    </source>
</evidence>
<sequence>MFGKLDLPKPNTRVRPRPVPLDINFPMPQPGLYGHMARPPNTDYHYKIVQYKQRKEADFVQIVEEQKAQQAKDLFLITFDEHVERRRFRTELQKRLDLKMEEYEASIDKRRERLRELLAIEEREFYHETVDVAQRGNENRMDDMKKRSLELIAKRESERLEIVKEKRLQQYMDRCVDLRGVLTKKHLIESKNSNLQQMRENEAKREAEREIDRMWHELTLKEILTKKEKEEHEAIKKYEQNKLTKNVWDMQIKGKELLRQEIERVTLEDRRELEKINEQLNKEKIESLIKKRRVREECDKALRKQLETQHKLTEQRKKEENALDAAFVSLAQLEIERENAKKLNTSAIAKKELAQYHQNLIDLDELRKNEDRLFNELLEQYRKDIEHKQDEAKCKIAKARRKLQEEVIKGREEQIAYKKMIAEEELKMKQDDNQLTLYACEANNRLEAEMLRQEKIAKLQYKDDLIKQIEYQKIVQQREKDELERQLAVGRKEEERYQKLISDMCSGNILIKTKHPFRRLIETYDCHCPETTAKPQ</sequence>
<evidence type="ECO:0000256" key="1">
    <source>
        <dbReference type="ARBA" id="ARBA00004138"/>
    </source>
</evidence>
<keyword evidence="7" id="KW-1185">Reference proteome</keyword>
<protein>
    <recommendedName>
        <fullName evidence="8">Trichohyalin-plectin-homology domain-containing protein</fullName>
    </recommendedName>
</protein>
<feature type="region of interest" description="Disordered" evidence="5">
    <location>
        <begin position="1"/>
        <end position="21"/>
    </location>
</feature>
<feature type="coiled-coil region" evidence="4">
    <location>
        <begin position="466"/>
        <end position="500"/>
    </location>
</feature>
<evidence type="ECO:0000256" key="2">
    <source>
        <dbReference type="ARBA" id="ARBA00023069"/>
    </source>
</evidence>